<protein>
    <submittedName>
        <fullName evidence="1">Uncharacterized protein</fullName>
    </submittedName>
</protein>
<proteinExistence type="predicted"/>
<dbReference type="Proteomes" id="UP000216478">
    <property type="component" value="Unassembled WGS sequence"/>
</dbReference>
<reference evidence="1 2" key="1">
    <citation type="submission" date="2017-07" db="EMBL/GenBank/DDBJ databases">
        <title>Phylogenetic study on the rhizospheric bacterium Ochrobactrum sp. A44.</title>
        <authorList>
            <person name="Krzyzanowska D.M."/>
            <person name="Ossowicki A."/>
            <person name="Rajewska M."/>
            <person name="Maciag T."/>
            <person name="Kaczynski Z."/>
            <person name="Czerwicka M."/>
            <person name="Jafra S."/>
        </authorList>
    </citation>
    <scope>NUCLEOTIDE SEQUENCE [LARGE SCALE GENOMIC DNA]</scope>
    <source>
        <strain evidence="1 2">OgA9a</strain>
    </source>
</reference>
<keyword evidence="2" id="KW-1185">Reference proteome</keyword>
<dbReference type="EMBL" id="NNRL01000154">
    <property type="protein sequence ID" value="OYR15703.1"/>
    <property type="molecule type" value="Genomic_DNA"/>
</dbReference>
<comment type="caution">
    <text evidence="1">The sequence shown here is derived from an EMBL/GenBank/DDBJ whole genome shotgun (WGS) entry which is preliminary data.</text>
</comment>
<evidence type="ECO:0000313" key="1">
    <source>
        <dbReference type="EMBL" id="OYR15703.1"/>
    </source>
</evidence>
<dbReference type="AlphaFoldDB" id="A0A256FLH8"/>
<organism evidence="1 2">
    <name type="scientific">Brucella grignonensis</name>
    <dbReference type="NCBI Taxonomy" id="94627"/>
    <lineage>
        <taxon>Bacteria</taxon>
        <taxon>Pseudomonadati</taxon>
        <taxon>Pseudomonadota</taxon>
        <taxon>Alphaproteobacteria</taxon>
        <taxon>Hyphomicrobiales</taxon>
        <taxon>Brucellaceae</taxon>
        <taxon>Brucella/Ochrobactrum group</taxon>
        <taxon>Brucella</taxon>
    </lineage>
</organism>
<name>A0A256FLH8_9HYPH</name>
<sequence>MFQSLLNVVSCFVIGHFKPPLELMLIKRSCIGLVPTGETEV</sequence>
<evidence type="ECO:0000313" key="2">
    <source>
        <dbReference type="Proteomes" id="UP000216478"/>
    </source>
</evidence>
<gene>
    <name evidence="1" type="ORF">CEV33_0216</name>
</gene>
<accession>A0A256FLH8</accession>